<keyword evidence="2" id="KW-0472">Membrane</keyword>
<feature type="compositionally biased region" description="Polar residues" evidence="1">
    <location>
        <begin position="144"/>
        <end position="167"/>
    </location>
</feature>
<dbReference type="RefSeq" id="XP_066827942.1">
    <property type="nucleotide sequence ID" value="XM_066970845.1"/>
</dbReference>
<feature type="transmembrane region" description="Helical" evidence="2">
    <location>
        <begin position="184"/>
        <end position="210"/>
    </location>
</feature>
<gene>
    <name evidence="4" type="ORF">LODBEIA_P10040</name>
</gene>
<keyword evidence="3" id="KW-0732">Signal</keyword>
<evidence type="ECO:0000313" key="5">
    <source>
        <dbReference type="Proteomes" id="UP001497383"/>
    </source>
</evidence>
<protein>
    <submittedName>
        <fullName evidence="4">Uncharacterized protein</fullName>
    </submittedName>
</protein>
<feature type="region of interest" description="Disordered" evidence="1">
    <location>
        <begin position="141"/>
        <end position="178"/>
    </location>
</feature>
<keyword evidence="2" id="KW-0812">Transmembrane</keyword>
<accession>A0ABP0ZKH2</accession>
<dbReference type="GeneID" id="92206200"/>
<evidence type="ECO:0000313" key="4">
    <source>
        <dbReference type="EMBL" id="CAK9436446.1"/>
    </source>
</evidence>
<keyword evidence="2" id="KW-1133">Transmembrane helix</keyword>
<feature type="compositionally biased region" description="Low complexity" evidence="1">
    <location>
        <begin position="100"/>
        <end position="109"/>
    </location>
</feature>
<name>A0ABP0ZKH2_9ASCO</name>
<dbReference type="Proteomes" id="UP001497383">
    <property type="component" value="Chromosome 1"/>
</dbReference>
<reference evidence="4 5" key="1">
    <citation type="submission" date="2024-03" db="EMBL/GenBank/DDBJ databases">
        <authorList>
            <person name="Brejova B."/>
        </authorList>
    </citation>
    <scope>NUCLEOTIDE SEQUENCE [LARGE SCALE GENOMIC DNA]</scope>
    <source>
        <strain evidence="4 5">CBS 14171</strain>
    </source>
</reference>
<proteinExistence type="predicted"/>
<sequence length="211" mass="21536">MRFAVAFAIIPLCTAWYWRAVTDSTGGIIESSTPIAEFASDETSTRAPITRVTRATSSIDFGASSDGFGFGDTTGLGNTDSAVESTTTANSARSLFPVSSRARSVGSSSETEDFSSGLARQSRSRFSGDASSSFESSVSKFSRTANDTMEETSTTKPATSGSKNETVSSRGGTAGAKSASSTGAAAVVTIAAACASWSAGALFYIAALVLL</sequence>
<evidence type="ECO:0000256" key="2">
    <source>
        <dbReference type="SAM" id="Phobius"/>
    </source>
</evidence>
<keyword evidence="5" id="KW-1185">Reference proteome</keyword>
<evidence type="ECO:0000256" key="3">
    <source>
        <dbReference type="SAM" id="SignalP"/>
    </source>
</evidence>
<organism evidence="4 5">
    <name type="scientific">Lodderomyces beijingensis</name>
    <dbReference type="NCBI Taxonomy" id="1775926"/>
    <lineage>
        <taxon>Eukaryota</taxon>
        <taxon>Fungi</taxon>
        <taxon>Dikarya</taxon>
        <taxon>Ascomycota</taxon>
        <taxon>Saccharomycotina</taxon>
        <taxon>Pichiomycetes</taxon>
        <taxon>Debaryomycetaceae</taxon>
        <taxon>Candida/Lodderomyces clade</taxon>
        <taxon>Lodderomyces</taxon>
    </lineage>
</organism>
<evidence type="ECO:0000256" key="1">
    <source>
        <dbReference type="SAM" id="MobiDB-lite"/>
    </source>
</evidence>
<feature type="compositionally biased region" description="Low complexity" evidence="1">
    <location>
        <begin position="168"/>
        <end position="178"/>
    </location>
</feature>
<feature type="region of interest" description="Disordered" evidence="1">
    <location>
        <begin position="100"/>
        <end position="122"/>
    </location>
</feature>
<feature type="signal peptide" evidence="3">
    <location>
        <begin position="1"/>
        <end position="15"/>
    </location>
</feature>
<dbReference type="EMBL" id="OZ022405">
    <property type="protein sequence ID" value="CAK9436446.1"/>
    <property type="molecule type" value="Genomic_DNA"/>
</dbReference>
<feature type="chain" id="PRO_5046497394" evidence="3">
    <location>
        <begin position="16"/>
        <end position="211"/>
    </location>
</feature>